<evidence type="ECO:0000313" key="3">
    <source>
        <dbReference type="EMBL" id="KAL3769818.1"/>
    </source>
</evidence>
<dbReference type="Pfam" id="PF02037">
    <property type="entry name" value="SAP"/>
    <property type="match status" value="1"/>
</dbReference>
<organism evidence="3 4">
    <name type="scientific">Discostella pseudostelligera</name>
    <dbReference type="NCBI Taxonomy" id="259834"/>
    <lineage>
        <taxon>Eukaryota</taxon>
        <taxon>Sar</taxon>
        <taxon>Stramenopiles</taxon>
        <taxon>Ochrophyta</taxon>
        <taxon>Bacillariophyta</taxon>
        <taxon>Coscinodiscophyceae</taxon>
        <taxon>Thalassiosirophycidae</taxon>
        <taxon>Stephanodiscales</taxon>
        <taxon>Stephanodiscaceae</taxon>
        <taxon>Discostella</taxon>
    </lineage>
</organism>
<name>A0ABD3N117_9STRA</name>
<feature type="domain" description="SAP" evidence="2">
    <location>
        <begin position="85"/>
        <end position="119"/>
    </location>
</feature>
<gene>
    <name evidence="3" type="ORF">ACHAWU_010326</name>
</gene>
<dbReference type="InterPro" id="IPR036361">
    <property type="entry name" value="SAP_dom_sf"/>
</dbReference>
<proteinExistence type="predicted"/>
<protein>
    <recommendedName>
        <fullName evidence="2">SAP domain-containing protein</fullName>
    </recommendedName>
</protein>
<dbReference type="InterPro" id="IPR003034">
    <property type="entry name" value="SAP_dom"/>
</dbReference>
<evidence type="ECO:0000313" key="4">
    <source>
        <dbReference type="Proteomes" id="UP001530293"/>
    </source>
</evidence>
<dbReference type="Proteomes" id="UP001530293">
    <property type="component" value="Unassembled WGS sequence"/>
</dbReference>
<dbReference type="AlphaFoldDB" id="A0ABD3N117"/>
<sequence length="311" mass="36033">MMYSFSSHPREPDYQFGEESDDDVEEGAGADSNDHGANGVDVNVSDDDDGDDDVLLFENGVDYLADNNDGEQESIDASPQTVDDLRALTVNDLKAMLAARGLLKQGNKEELIQRILNPQDVDFKSKPTREQWKTSKAKAFLIKLLMDTTSDIHWKTPEEVWKSSEWFQQYPKHRFVDNMKNIKKALEDKGRVIEEDIKLISEELAALNFSNVTKRGHPHWHTHSAKKLLAEDLLQGRNVNMKPKEFHVTRPEFEEFPLRVFRGHIYQEQRKQREMPLKIAKRNKLAQKKYEQEVEAEAVRWHEACRSRTAR</sequence>
<evidence type="ECO:0000259" key="2">
    <source>
        <dbReference type="PROSITE" id="PS50800"/>
    </source>
</evidence>
<feature type="compositionally biased region" description="Acidic residues" evidence="1">
    <location>
        <begin position="16"/>
        <end position="28"/>
    </location>
</feature>
<accession>A0ABD3N117</accession>
<dbReference type="PROSITE" id="PS50800">
    <property type="entry name" value="SAP"/>
    <property type="match status" value="1"/>
</dbReference>
<feature type="region of interest" description="Disordered" evidence="1">
    <location>
        <begin position="1"/>
        <end position="51"/>
    </location>
</feature>
<keyword evidence="4" id="KW-1185">Reference proteome</keyword>
<reference evidence="3 4" key="1">
    <citation type="submission" date="2024-10" db="EMBL/GenBank/DDBJ databases">
        <title>Updated reference genomes for cyclostephanoid diatoms.</title>
        <authorList>
            <person name="Roberts W.R."/>
            <person name="Alverson A.J."/>
        </authorList>
    </citation>
    <scope>NUCLEOTIDE SEQUENCE [LARGE SCALE GENOMIC DNA]</scope>
    <source>
        <strain evidence="3 4">AJA232-27</strain>
    </source>
</reference>
<dbReference type="SUPFAM" id="SSF68906">
    <property type="entry name" value="SAP domain"/>
    <property type="match status" value="1"/>
</dbReference>
<dbReference type="Gene3D" id="1.10.720.30">
    <property type="entry name" value="SAP domain"/>
    <property type="match status" value="1"/>
</dbReference>
<comment type="caution">
    <text evidence="3">The sequence shown here is derived from an EMBL/GenBank/DDBJ whole genome shotgun (WGS) entry which is preliminary data.</text>
</comment>
<evidence type="ECO:0000256" key="1">
    <source>
        <dbReference type="SAM" id="MobiDB-lite"/>
    </source>
</evidence>
<dbReference type="SMART" id="SM00513">
    <property type="entry name" value="SAP"/>
    <property type="match status" value="1"/>
</dbReference>
<dbReference type="EMBL" id="JALLBG020000050">
    <property type="protein sequence ID" value="KAL3769818.1"/>
    <property type="molecule type" value="Genomic_DNA"/>
</dbReference>